<dbReference type="InterPro" id="IPR001251">
    <property type="entry name" value="CRAL-TRIO_dom"/>
</dbReference>
<protein>
    <recommendedName>
        <fullName evidence="2">CRAL-TRIO domain-containing protein</fullName>
    </recommendedName>
</protein>
<proteinExistence type="predicted"/>
<evidence type="ECO:0000313" key="4">
    <source>
        <dbReference type="Proteomes" id="UP000827721"/>
    </source>
</evidence>
<dbReference type="CDD" id="cd00170">
    <property type="entry name" value="SEC14"/>
    <property type="match status" value="1"/>
</dbReference>
<sequence length="233" mass="26105">MLKLERMSNKKLRGEKVVSPEEQQAKEDIAQEAANVKVYRASYCDKFGRPVLIMRPSCQAHYPERLGLAILYNPPKIFESFWTLVKPFLESKTYKKVSFVYSEDPQSKKIMETLFDMDNLETAFGGRNAVGFEFEAYSQRMREDDNKKLNSGCSLQSCQSSQSNYSEAIESLPCDSNSVVSDEGDFSSSDETASNFSRSKSGSVDKKTLAAGSKEVQCDNVARSETAVAKEVQ</sequence>
<dbReference type="PANTHER" id="PTHR45824">
    <property type="entry name" value="GH16843P"/>
    <property type="match status" value="1"/>
</dbReference>
<name>A0ABQ8I4Q2_9ROSI</name>
<dbReference type="Proteomes" id="UP000827721">
    <property type="component" value="Unassembled WGS sequence"/>
</dbReference>
<accession>A0ABQ8I4Q2</accession>
<dbReference type="SUPFAM" id="SSF52087">
    <property type="entry name" value="CRAL/TRIO domain"/>
    <property type="match status" value="1"/>
</dbReference>
<dbReference type="InterPro" id="IPR052578">
    <property type="entry name" value="PI_Transfer_CRAL-TRIO"/>
</dbReference>
<comment type="caution">
    <text evidence="3">The sequence shown here is derived from an EMBL/GenBank/DDBJ whole genome shotgun (WGS) entry which is preliminary data.</text>
</comment>
<dbReference type="PANTHER" id="PTHR45824:SF18">
    <property type="entry name" value="OS01G0264700 PROTEIN"/>
    <property type="match status" value="1"/>
</dbReference>
<feature type="domain" description="CRAL-TRIO" evidence="2">
    <location>
        <begin position="1"/>
        <end position="132"/>
    </location>
</feature>
<dbReference type="Pfam" id="PF00650">
    <property type="entry name" value="CRAL_TRIO"/>
    <property type="match status" value="1"/>
</dbReference>
<feature type="region of interest" description="Disordered" evidence="1">
    <location>
        <begin position="1"/>
        <end position="24"/>
    </location>
</feature>
<dbReference type="EMBL" id="JAFEMO010000004">
    <property type="protein sequence ID" value="KAH7571609.1"/>
    <property type="molecule type" value="Genomic_DNA"/>
</dbReference>
<reference evidence="3 4" key="1">
    <citation type="submission" date="2021-02" db="EMBL/GenBank/DDBJ databases">
        <title>Plant Genome Project.</title>
        <authorList>
            <person name="Zhang R.-G."/>
        </authorList>
    </citation>
    <scope>NUCLEOTIDE SEQUENCE [LARGE SCALE GENOMIC DNA]</scope>
    <source>
        <tissue evidence="3">Leaves</tissue>
    </source>
</reference>
<evidence type="ECO:0000313" key="3">
    <source>
        <dbReference type="EMBL" id="KAH7571609.1"/>
    </source>
</evidence>
<evidence type="ECO:0000259" key="2">
    <source>
        <dbReference type="PROSITE" id="PS50191"/>
    </source>
</evidence>
<dbReference type="PROSITE" id="PS50191">
    <property type="entry name" value="CRAL_TRIO"/>
    <property type="match status" value="1"/>
</dbReference>
<gene>
    <name evidence="3" type="ORF">JRO89_XS04G0099600</name>
</gene>
<evidence type="ECO:0000256" key="1">
    <source>
        <dbReference type="SAM" id="MobiDB-lite"/>
    </source>
</evidence>
<organism evidence="3 4">
    <name type="scientific">Xanthoceras sorbifolium</name>
    <dbReference type="NCBI Taxonomy" id="99658"/>
    <lineage>
        <taxon>Eukaryota</taxon>
        <taxon>Viridiplantae</taxon>
        <taxon>Streptophyta</taxon>
        <taxon>Embryophyta</taxon>
        <taxon>Tracheophyta</taxon>
        <taxon>Spermatophyta</taxon>
        <taxon>Magnoliopsida</taxon>
        <taxon>eudicotyledons</taxon>
        <taxon>Gunneridae</taxon>
        <taxon>Pentapetalae</taxon>
        <taxon>rosids</taxon>
        <taxon>malvids</taxon>
        <taxon>Sapindales</taxon>
        <taxon>Sapindaceae</taxon>
        <taxon>Xanthoceroideae</taxon>
        <taxon>Xanthoceras</taxon>
    </lineage>
</organism>
<dbReference type="InterPro" id="IPR036865">
    <property type="entry name" value="CRAL-TRIO_dom_sf"/>
</dbReference>
<dbReference type="Gene3D" id="3.40.525.10">
    <property type="entry name" value="CRAL-TRIO lipid binding domain"/>
    <property type="match status" value="1"/>
</dbReference>
<feature type="compositionally biased region" description="Polar residues" evidence="1">
    <location>
        <begin position="180"/>
        <end position="202"/>
    </location>
</feature>
<feature type="region of interest" description="Disordered" evidence="1">
    <location>
        <begin position="180"/>
        <end position="206"/>
    </location>
</feature>
<keyword evidence="4" id="KW-1185">Reference proteome</keyword>